<dbReference type="PANTHER" id="PTHR47331">
    <property type="entry name" value="PHD-TYPE DOMAIN-CONTAINING PROTEIN"/>
    <property type="match status" value="1"/>
</dbReference>
<dbReference type="EMBL" id="OZ034837">
    <property type="protein sequence ID" value="CAL1678453.1"/>
    <property type="molecule type" value="Genomic_DNA"/>
</dbReference>
<evidence type="ECO:0000313" key="1">
    <source>
        <dbReference type="EMBL" id="CAL1678453.1"/>
    </source>
</evidence>
<evidence type="ECO:0000313" key="2">
    <source>
        <dbReference type="Proteomes" id="UP001497644"/>
    </source>
</evidence>
<dbReference type="PANTHER" id="PTHR47331:SF5">
    <property type="entry name" value="RIBONUCLEASE H"/>
    <property type="match status" value="1"/>
</dbReference>
<proteinExistence type="predicted"/>
<dbReference type="AlphaFoldDB" id="A0AAV2NEK6"/>
<keyword evidence="2" id="KW-1185">Reference proteome</keyword>
<name>A0AAV2NEK6_9HYME</name>
<dbReference type="Proteomes" id="UP001497644">
    <property type="component" value="Chromosome 14"/>
</dbReference>
<accession>A0AAV2NEK6</accession>
<reference evidence="1" key="1">
    <citation type="submission" date="2024-04" db="EMBL/GenBank/DDBJ databases">
        <authorList>
            <consortium name="Molecular Ecology Group"/>
        </authorList>
    </citation>
    <scope>NUCLEOTIDE SEQUENCE</scope>
</reference>
<protein>
    <submittedName>
        <fullName evidence="1">Uncharacterized protein</fullName>
    </submittedName>
</protein>
<gene>
    <name evidence="1" type="ORF">LPLAT_LOCUS4303</name>
</gene>
<organism evidence="1 2">
    <name type="scientific">Lasius platythorax</name>
    <dbReference type="NCBI Taxonomy" id="488582"/>
    <lineage>
        <taxon>Eukaryota</taxon>
        <taxon>Metazoa</taxon>
        <taxon>Ecdysozoa</taxon>
        <taxon>Arthropoda</taxon>
        <taxon>Hexapoda</taxon>
        <taxon>Insecta</taxon>
        <taxon>Pterygota</taxon>
        <taxon>Neoptera</taxon>
        <taxon>Endopterygota</taxon>
        <taxon>Hymenoptera</taxon>
        <taxon>Apocrita</taxon>
        <taxon>Aculeata</taxon>
        <taxon>Formicoidea</taxon>
        <taxon>Formicidae</taxon>
        <taxon>Formicinae</taxon>
        <taxon>Lasius</taxon>
        <taxon>Lasius</taxon>
    </lineage>
</organism>
<sequence>MVRLPVSSDLPALSDTRRAALRLLRCMERRFTADSGMRRLYGDFMAEYEQLHHMTPVPPLSGEATGRCYLPHHGVLKTTGTAAKIRVVFNGSSRPAFW</sequence>